<comment type="cofactor">
    <cofactor evidence="1">
        <name>Zn(2+)</name>
        <dbReference type="ChEBI" id="CHEBI:29105"/>
    </cofactor>
</comment>
<keyword evidence="5" id="KW-0378">Hydrolase</keyword>
<evidence type="ECO:0000256" key="3">
    <source>
        <dbReference type="ARBA" id="ARBA00022670"/>
    </source>
</evidence>
<feature type="domain" description="Csd3-like second N-terminal" evidence="10">
    <location>
        <begin position="191"/>
        <end position="276"/>
    </location>
</feature>
<dbReference type="Pfam" id="PF19425">
    <property type="entry name" value="Csd3_N2"/>
    <property type="match status" value="1"/>
</dbReference>
<evidence type="ECO:0000256" key="7">
    <source>
        <dbReference type="ARBA" id="ARBA00023049"/>
    </source>
</evidence>
<dbReference type="Proteomes" id="UP000832034">
    <property type="component" value="Chromosome"/>
</dbReference>
<evidence type="ECO:0000256" key="6">
    <source>
        <dbReference type="ARBA" id="ARBA00022833"/>
    </source>
</evidence>
<dbReference type="InterPro" id="IPR011055">
    <property type="entry name" value="Dup_hybrid_motif"/>
</dbReference>
<evidence type="ECO:0000256" key="5">
    <source>
        <dbReference type="ARBA" id="ARBA00022801"/>
    </source>
</evidence>
<dbReference type="PANTHER" id="PTHR21666">
    <property type="entry name" value="PEPTIDASE-RELATED"/>
    <property type="match status" value="1"/>
</dbReference>
<dbReference type="Gene3D" id="2.70.70.10">
    <property type="entry name" value="Glucose Permease (Domain IIA)"/>
    <property type="match status" value="1"/>
</dbReference>
<dbReference type="CDD" id="cd12797">
    <property type="entry name" value="M23_peptidase"/>
    <property type="match status" value="1"/>
</dbReference>
<keyword evidence="7" id="KW-0482">Metalloprotease</keyword>
<evidence type="ECO:0000259" key="10">
    <source>
        <dbReference type="Pfam" id="PF19425"/>
    </source>
</evidence>
<reference evidence="12" key="1">
    <citation type="submission" date="2021-12" db="EMBL/GenBank/DDBJ databases">
        <authorList>
            <person name="Veyrier F.J."/>
        </authorList>
    </citation>
    <scope>NUCLEOTIDE SEQUENCE</scope>
    <source>
        <strain evidence="12">SAG 1488-6</strain>
    </source>
</reference>
<gene>
    <name evidence="12" type="ORF">LVJ81_11905</name>
</gene>
<evidence type="ECO:0000313" key="12">
    <source>
        <dbReference type="EMBL" id="UOO92300.1"/>
    </source>
</evidence>
<feature type="domain" description="DD-carboxypeptidase/endopeptidase Mpg-like N-terminal" evidence="11">
    <location>
        <begin position="60"/>
        <end position="140"/>
    </location>
</feature>
<keyword evidence="6" id="KW-0862">Zinc</keyword>
<name>A0ABY4EA82_VITST</name>
<dbReference type="EMBL" id="CP091512">
    <property type="protein sequence ID" value="UOO92300.1"/>
    <property type="molecule type" value="Genomic_DNA"/>
</dbReference>
<evidence type="ECO:0000256" key="8">
    <source>
        <dbReference type="SAM" id="SignalP"/>
    </source>
</evidence>
<evidence type="ECO:0000256" key="2">
    <source>
        <dbReference type="ARBA" id="ARBA00004196"/>
    </source>
</evidence>
<dbReference type="InterPro" id="IPR054512">
    <property type="entry name" value="NMB0315-like_N"/>
</dbReference>
<sequence>MNSAKRTKRWMLIPMVVALLGSVTAFAVGDAQEAQRPDMTRVIERLSKPVLQHAPIKEVYWREEQVNEGENFTTFLNRLGVSNKEVQNLLAQKSFSPELVRLRAHQMVSIQGDNDGGLNAIQFFSDDEDGEKTLLALEKVDNQWQASATEVDTVTMPTLRAVNVVTSARGALAQAKVPVEIREAISEMFGDKFVLDDLKEGDTVRVLYESHYFRGQEISAGNILAVEVGKDGRLFQAYYFDHGDNTGAYYDHRGKSITKGFENKPIQTAARVSSAFGMRFHPILKTYRMHTGMDYAVPTGTPIVAPSDGVVSFVGTKGGYGQTVMLSHRKGMETLYAHMSKFEPGISNGKSVKAGQVIGYVGTTGRSTGPHLHYEVRINGQMVDPSTVALPVRTLSNSELAAFKGRVNSAEEKIATIRGLPVMVAQLH</sequence>
<reference evidence="12" key="2">
    <citation type="journal article" date="2022" name="Res Sq">
        <title>Evolution of multicellular longitudinally dividing oral cavity symbionts (Neisseriaceae).</title>
        <authorList>
            <person name="Nyongesa S."/>
            <person name="Weber P."/>
            <person name="Bernet E."/>
            <person name="Pullido F."/>
            <person name="Nieckarz M."/>
            <person name="Delaby M."/>
            <person name="Nieves C."/>
            <person name="Viehboeck T."/>
            <person name="Krause N."/>
            <person name="Rivera-Millot A."/>
            <person name="Nakamura A."/>
            <person name="Vischer N."/>
            <person name="VanNieuwenhze M."/>
            <person name="Brun Y."/>
            <person name="Cava F."/>
            <person name="Bulgheresi S."/>
            <person name="Veyrier F."/>
        </authorList>
    </citation>
    <scope>NUCLEOTIDE SEQUENCE</scope>
    <source>
        <strain evidence="12">SAG 1488-6</strain>
    </source>
</reference>
<dbReference type="Pfam" id="PF01551">
    <property type="entry name" value="Peptidase_M23"/>
    <property type="match status" value="1"/>
</dbReference>
<keyword evidence="8" id="KW-0732">Signal</keyword>
<feature type="chain" id="PRO_5045070967" evidence="8">
    <location>
        <begin position="28"/>
        <end position="428"/>
    </location>
</feature>
<evidence type="ECO:0000256" key="4">
    <source>
        <dbReference type="ARBA" id="ARBA00022723"/>
    </source>
</evidence>
<feature type="signal peptide" evidence="8">
    <location>
        <begin position="1"/>
        <end position="27"/>
    </location>
</feature>
<dbReference type="Pfam" id="PF22310">
    <property type="entry name" value="NMB0315_dom_I"/>
    <property type="match status" value="1"/>
</dbReference>
<evidence type="ECO:0000313" key="13">
    <source>
        <dbReference type="Proteomes" id="UP000832034"/>
    </source>
</evidence>
<evidence type="ECO:0000256" key="1">
    <source>
        <dbReference type="ARBA" id="ARBA00001947"/>
    </source>
</evidence>
<accession>A0ABY4EA82</accession>
<feature type="domain" description="M23ase beta-sheet core" evidence="9">
    <location>
        <begin position="288"/>
        <end position="385"/>
    </location>
</feature>
<dbReference type="InterPro" id="IPR045834">
    <property type="entry name" value="Csd3_N2"/>
</dbReference>
<keyword evidence="4" id="KW-0479">Metal-binding</keyword>
<evidence type="ECO:0000259" key="9">
    <source>
        <dbReference type="Pfam" id="PF01551"/>
    </source>
</evidence>
<keyword evidence="13" id="KW-1185">Reference proteome</keyword>
<keyword evidence="3" id="KW-0645">Protease</keyword>
<dbReference type="RefSeq" id="WP_026353675.1">
    <property type="nucleotide sequence ID" value="NZ_CP091512.1"/>
</dbReference>
<dbReference type="InterPro" id="IPR016047">
    <property type="entry name" value="M23ase_b-sheet_dom"/>
</dbReference>
<protein>
    <submittedName>
        <fullName evidence="12">M23 family metallopeptidase</fullName>
    </submittedName>
</protein>
<evidence type="ECO:0000259" key="11">
    <source>
        <dbReference type="Pfam" id="PF22310"/>
    </source>
</evidence>
<dbReference type="PANTHER" id="PTHR21666:SF288">
    <property type="entry name" value="CELL DIVISION PROTEIN YTFB"/>
    <property type="match status" value="1"/>
</dbReference>
<comment type="subcellular location">
    <subcellularLocation>
        <location evidence="2">Cell envelope</location>
    </subcellularLocation>
</comment>
<organism evidence="12 13">
    <name type="scientific">Vitreoscilla stercoraria</name>
    <dbReference type="NCBI Taxonomy" id="61"/>
    <lineage>
        <taxon>Bacteria</taxon>
        <taxon>Pseudomonadati</taxon>
        <taxon>Pseudomonadota</taxon>
        <taxon>Betaproteobacteria</taxon>
        <taxon>Neisseriales</taxon>
        <taxon>Neisseriaceae</taxon>
        <taxon>Vitreoscilla</taxon>
    </lineage>
</organism>
<dbReference type="SUPFAM" id="SSF51261">
    <property type="entry name" value="Duplicated hybrid motif"/>
    <property type="match status" value="1"/>
</dbReference>
<dbReference type="InterPro" id="IPR050570">
    <property type="entry name" value="Cell_wall_metabolism_enzyme"/>
</dbReference>
<proteinExistence type="predicted"/>
<dbReference type="Gene3D" id="3.10.450.350">
    <property type="match status" value="2"/>
</dbReference>